<dbReference type="EMBL" id="FQXM01000061">
    <property type="protein sequence ID" value="SHI07745.1"/>
    <property type="molecule type" value="Genomic_DNA"/>
</dbReference>
<dbReference type="AlphaFoldDB" id="A0A1M5Y6M8"/>
<dbReference type="InterPro" id="IPR046726">
    <property type="entry name" value="DUF6618"/>
</dbReference>
<dbReference type="Proteomes" id="UP000184447">
    <property type="component" value="Unassembled WGS sequence"/>
</dbReference>
<keyword evidence="2" id="KW-1185">Reference proteome</keyword>
<sequence>MEFRCSQRKKNKKIEYWKGTIKCLKEGKDLVEIYVESRSSLHIVIGKTKYGNFVCIPNYDVRCYLSRFNDIFWNTEKLTSLIGEVDGITVARAIEYIEHKLLLWDHF</sequence>
<protein>
    <submittedName>
        <fullName evidence="1">Uncharacterized protein</fullName>
    </submittedName>
</protein>
<dbReference type="Pfam" id="PF20323">
    <property type="entry name" value="DUF6618"/>
    <property type="match status" value="1"/>
</dbReference>
<evidence type="ECO:0000313" key="2">
    <source>
        <dbReference type="Proteomes" id="UP000184447"/>
    </source>
</evidence>
<dbReference type="OrthoDB" id="1651171at2"/>
<dbReference type="RefSeq" id="WP_073341007.1">
    <property type="nucleotide sequence ID" value="NZ_FQXM01000061.1"/>
</dbReference>
<reference evidence="1 2" key="1">
    <citation type="submission" date="2016-11" db="EMBL/GenBank/DDBJ databases">
        <authorList>
            <person name="Jaros S."/>
            <person name="Januszkiewicz K."/>
            <person name="Wedrychowicz H."/>
        </authorList>
    </citation>
    <scope>NUCLEOTIDE SEQUENCE [LARGE SCALE GENOMIC DNA]</scope>
    <source>
        <strain evidence="1 2">DSM 8605</strain>
    </source>
</reference>
<proteinExistence type="predicted"/>
<gene>
    <name evidence="1" type="ORF">SAMN02745207_04248</name>
</gene>
<accession>A0A1M5Y6M8</accession>
<name>A0A1M5Y6M8_9CLOT</name>
<evidence type="ECO:0000313" key="1">
    <source>
        <dbReference type="EMBL" id="SHI07745.1"/>
    </source>
</evidence>
<organism evidence="1 2">
    <name type="scientific">Clostridium grantii DSM 8605</name>
    <dbReference type="NCBI Taxonomy" id="1121316"/>
    <lineage>
        <taxon>Bacteria</taxon>
        <taxon>Bacillati</taxon>
        <taxon>Bacillota</taxon>
        <taxon>Clostridia</taxon>
        <taxon>Eubacteriales</taxon>
        <taxon>Clostridiaceae</taxon>
        <taxon>Clostridium</taxon>
    </lineage>
</organism>